<protein>
    <submittedName>
        <fullName evidence="1">DUF6902 family protein</fullName>
    </submittedName>
</protein>
<dbReference type="RefSeq" id="WP_240791525.1">
    <property type="nucleotide sequence ID" value="NZ_JBHSWA010000001.1"/>
</dbReference>
<name>A0ABW1Z365_9RHOB</name>
<dbReference type="Proteomes" id="UP001596403">
    <property type="component" value="Unassembled WGS sequence"/>
</dbReference>
<reference evidence="2" key="1">
    <citation type="journal article" date="2019" name="Int. J. Syst. Evol. Microbiol.">
        <title>The Global Catalogue of Microorganisms (GCM) 10K type strain sequencing project: providing services to taxonomists for standard genome sequencing and annotation.</title>
        <authorList>
            <consortium name="The Broad Institute Genomics Platform"/>
            <consortium name="The Broad Institute Genome Sequencing Center for Infectious Disease"/>
            <person name="Wu L."/>
            <person name="Ma J."/>
        </authorList>
    </citation>
    <scope>NUCLEOTIDE SEQUENCE [LARGE SCALE GENOMIC DNA]</scope>
    <source>
        <strain evidence="2">NBRC 111368</strain>
    </source>
</reference>
<proteinExistence type="predicted"/>
<dbReference type="InterPro" id="IPR054197">
    <property type="entry name" value="DUF6902"/>
</dbReference>
<organism evidence="1 2">
    <name type="scientific">Sulfitobacter profundi</name>
    <dbReference type="NCBI Taxonomy" id="2679961"/>
    <lineage>
        <taxon>Bacteria</taxon>
        <taxon>Pseudomonadati</taxon>
        <taxon>Pseudomonadota</taxon>
        <taxon>Alphaproteobacteria</taxon>
        <taxon>Rhodobacterales</taxon>
        <taxon>Roseobacteraceae</taxon>
        <taxon>Sulfitobacter</taxon>
    </lineage>
</organism>
<accession>A0ABW1Z365</accession>
<gene>
    <name evidence="1" type="ORF">ACFQAU_16455</name>
</gene>
<evidence type="ECO:0000313" key="2">
    <source>
        <dbReference type="Proteomes" id="UP001596403"/>
    </source>
</evidence>
<dbReference type="EMBL" id="JBHSWA010000001">
    <property type="protein sequence ID" value="MFC6643046.1"/>
    <property type="molecule type" value="Genomic_DNA"/>
</dbReference>
<comment type="caution">
    <text evidence="1">The sequence shown here is derived from an EMBL/GenBank/DDBJ whole genome shotgun (WGS) entry which is preliminary data.</text>
</comment>
<sequence length="353" mass="39260">MMTNVVLLRPAECRDPEVQSARLIRSFAKERRAQGDVFWLKENAELLGVLASTGAALDAEALEPLAAFHAGCRDLLRNFPQYYRFILSICLDLEAIGLPKQHGAALCGRVARADLEGAELSDLQRAEARRLLRRRGVGPQVGDGALGQRLRDFVSRSVTFAMPNRKAAYELTHIIFYLSDYGRQIPELPDGTLKSLHFTGLLAFLDQDMDLLAEVCAALRFSGNYPSPLWEDAIAAYHRALRVQAEPDAPMHDDYHEFLVTGWAMKIADRSSLAQTMPQGALRFHASRSGQGALRPLAACLNDMGAQRRADWGYMRPHVLSYLGPDSHAILLAAERSGPHFEQFFEGFARVRA</sequence>
<evidence type="ECO:0000313" key="1">
    <source>
        <dbReference type="EMBL" id="MFC6643046.1"/>
    </source>
</evidence>
<dbReference type="Pfam" id="PF21843">
    <property type="entry name" value="DUF6902"/>
    <property type="match status" value="1"/>
</dbReference>
<keyword evidence="2" id="KW-1185">Reference proteome</keyword>